<organism evidence="1">
    <name type="scientific">marine sediment metagenome</name>
    <dbReference type="NCBI Taxonomy" id="412755"/>
    <lineage>
        <taxon>unclassified sequences</taxon>
        <taxon>metagenomes</taxon>
        <taxon>ecological metagenomes</taxon>
    </lineage>
</organism>
<gene>
    <name evidence="1" type="ORF">S01H1_14304</name>
</gene>
<comment type="caution">
    <text evidence="1">The sequence shown here is derived from an EMBL/GenBank/DDBJ whole genome shotgun (WGS) entry which is preliminary data.</text>
</comment>
<name>X0T6T9_9ZZZZ</name>
<dbReference type="EMBL" id="BARS01007431">
    <property type="protein sequence ID" value="GAF83021.1"/>
    <property type="molecule type" value="Genomic_DNA"/>
</dbReference>
<proteinExistence type="predicted"/>
<dbReference type="AlphaFoldDB" id="X0T6T9"/>
<protein>
    <submittedName>
        <fullName evidence="1">Uncharacterized protein</fullName>
    </submittedName>
</protein>
<reference evidence="1" key="1">
    <citation type="journal article" date="2014" name="Front. Microbiol.">
        <title>High frequency of phylogenetically diverse reductive dehalogenase-homologous genes in deep subseafloor sedimentary metagenomes.</title>
        <authorList>
            <person name="Kawai M."/>
            <person name="Futagami T."/>
            <person name="Toyoda A."/>
            <person name="Takaki Y."/>
            <person name="Nishi S."/>
            <person name="Hori S."/>
            <person name="Arai W."/>
            <person name="Tsubouchi T."/>
            <person name="Morono Y."/>
            <person name="Uchiyama I."/>
            <person name="Ito T."/>
            <person name="Fujiyama A."/>
            <person name="Inagaki F."/>
            <person name="Takami H."/>
        </authorList>
    </citation>
    <scope>NUCLEOTIDE SEQUENCE</scope>
    <source>
        <strain evidence="1">Expedition CK06-06</strain>
    </source>
</reference>
<feature type="non-terminal residue" evidence="1">
    <location>
        <position position="74"/>
    </location>
</feature>
<evidence type="ECO:0000313" key="1">
    <source>
        <dbReference type="EMBL" id="GAF83021.1"/>
    </source>
</evidence>
<sequence>MNAMKGIRTVKKIAVAGALFWFDINRKLKILIPRVYGTEKVELPVKKDLEIPKWIHPKTRERATKRAKTRRANS</sequence>
<accession>X0T6T9</accession>